<evidence type="ECO:0000256" key="5">
    <source>
        <dbReference type="PROSITE-ProRule" id="PRU10141"/>
    </source>
</evidence>
<dbReference type="PANTHER" id="PTHR43289:SF34">
    <property type="entry name" value="SERINE_THREONINE-PROTEIN KINASE YBDM-RELATED"/>
    <property type="match status" value="1"/>
</dbReference>
<keyword evidence="4 5" id="KW-0067">ATP-binding</keyword>
<dbReference type="InterPro" id="IPR011009">
    <property type="entry name" value="Kinase-like_dom_sf"/>
</dbReference>
<dbReference type="GO" id="GO:0004674">
    <property type="term" value="F:protein serine/threonine kinase activity"/>
    <property type="evidence" value="ECO:0007669"/>
    <property type="project" value="TreeGrafter"/>
</dbReference>
<dbReference type="Proteomes" id="UP000313066">
    <property type="component" value="Unassembled WGS sequence"/>
</dbReference>
<feature type="domain" description="Protein kinase" evidence="7">
    <location>
        <begin position="28"/>
        <end position="280"/>
    </location>
</feature>
<feature type="region of interest" description="Disordered" evidence="6">
    <location>
        <begin position="1"/>
        <end position="20"/>
    </location>
</feature>
<dbReference type="PROSITE" id="PS00108">
    <property type="entry name" value="PROTEIN_KINASE_ST"/>
    <property type="match status" value="1"/>
</dbReference>
<proteinExistence type="predicted"/>
<sequence>MPSVPPEPSPSPVFQPLGDDDPRIVGGYRLRARLGAGGMGSVYLSATPGGKPIAVKVVRRELTEDPEFRRRFHQEVAAARRIHGLFTAQVLDAGPDDPLPWLATAYVPGPSLQQAVSRLGALPPRTVLLIAAGIAEALQAIHAAGVVHRDLKPSNVLLAADGPRVIDFGIARAADASGLTAAGFRIGSPAFMAPEQALGATCEARTDVFALGVLLAYAVSGRSPFGGGPDPVVLYRIVHEPPDLSGCPDGMRGMLARCLDKDPGRRPLPREVLATVRDLLGGDVVFGEGWLPRVLDAELTHRARLPETPTPAPLRPAAPTVPATPSGSAYGNGNARGVSRRTLALSVSGTAVLAAVTALVVVRPQDLPTGSGASSPPVTAAGSSVPQPRTPLPTPPTPMVSPSSVPAAPRYDIVYRDRPITLPPIKEEGQWVPSPYAIGDLEIDLTGGKAVRAFSGGWSLGYGLGDDRRAFFSKASDTTAAVVKGEASPDACDQAIDERPVTDLPFGSVPAGRTICLRDDSEGDLAAVSVKRADRATGGVSVRVSAWHKN</sequence>
<dbReference type="Gene3D" id="3.30.200.20">
    <property type="entry name" value="Phosphorylase Kinase, domain 1"/>
    <property type="match status" value="1"/>
</dbReference>
<dbReference type="InterPro" id="IPR017441">
    <property type="entry name" value="Protein_kinase_ATP_BS"/>
</dbReference>
<name>A0A5N6C3K7_9ACTN</name>
<reference evidence="8 9" key="1">
    <citation type="submission" date="2019-10" db="EMBL/GenBank/DDBJ databases">
        <title>Nonomuraea sp. nov., isolated from Phyllanthus amarus.</title>
        <authorList>
            <person name="Klykleung N."/>
            <person name="Tanasupawat S."/>
        </authorList>
    </citation>
    <scope>NUCLEOTIDE SEQUENCE [LARGE SCALE GENOMIC DNA]</scope>
    <source>
        <strain evidence="8 9">CR1-09</strain>
    </source>
</reference>
<feature type="binding site" evidence="5">
    <location>
        <position position="56"/>
    </location>
    <ligand>
        <name>ATP</name>
        <dbReference type="ChEBI" id="CHEBI:30616"/>
    </ligand>
</feature>
<evidence type="ECO:0000256" key="4">
    <source>
        <dbReference type="ARBA" id="ARBA00022840"/>
    </source>
</evidence>
<dbReference type="PROSITE" id="PS00107">
    <property type="entry name" value="PROTEIN_KINASE_ATP"/>
    <property type="match status" value="1"/>
</dbReference>
<dbReference type="PROSITE" id="PS50011">
    <property type="entry name" value="PROTEIN_KINASE_DOM"/>
    <property type="match status" value="1"/>
</dbReference>
<comment type="caution">
    <text evidence="8">The sequence shown here is derived from an EMBL/GenBank/DDBJ whole genome shotgun (WGS) entry which is preliminary data.</text>
</comment>
<dbReference type="PANTHER" id="PTHR43289">
    <property type="entry name" value="MITOGEN-ACTIVATED PROTEIN KINASE KINASE KINASE 20-RELATED"/>
    <property type="match status" value="1"/>
</dbReference>
<dbReference type="Pfam" id="PF00069">
    <property type="entry name" value="Pkinase"/>
    <property type="match status" value="1"/>
</dbReference>
<dbReference type="SUPFAM" id="SSF56112">
    <property type="entry name" value="Protein kinase-like (PK-like)"/>
    <property type="match status" value="1"/>
</dbReference>
<keyword evidence="1" id="KW-0808">Transferase</keyword>
<protein>
    <submittedName>
        <fullName evidence="8">Protein kinase</fullName>
    </submittedName>
</protein>
<evidence type="ECO:0000256" key="2">
    <source>
        <dbReference type="ARBA" id="ARBA00022741"/>
    </source>
</evidence>
<dbReference type="InterPro" id="IPR008271">
    <property type="entry name" value="Ser/Thr_kinase_AS"/>
</dbReference>
<dbReference type="AlphaFoldDB" id="A0A5N6C3K7"/>
<feature type="compositionally biased region" description="Pro residues" evidence="6">
    <location>
        <begin position="388"/>
        <end position="399"/>
    </location>
</feature>
<evidence type="ECO:0000313" key="9">
    <source>
        <dbReference type="Proteomes" id="UP000313066"/>
    </source>
</evidence>
<dbReference type="GO" id="GO:0005524">
    <property type="term" value="F:ATP binding"/>
    <property type="evidence" value="ECO:0007669"/>
    <property type="project" value="UniProtKB-UniRule"/>
</dbReference>
<keyword evidence="3 8" id="KW-0418">Kinase</keyword>
<evidence type="ECO:0000256" key="1">
    <source>
        <dbReference type="ARBA" id="ARBA00022679"/>
    </source>
</evidence>
<dbReference type="SMART" id="SM00220">
    <property type="entry name" value="S_TKc"/>
    <property type="match status" value="1"/>
</dbReference>
<feature type="region of interest" description="Disordered" evidence="6">
    <location>
        <begin position="306"/>
        <end position="334"/>
    </location>
</feature>
<feature type="region of interest" description="Disordered" evidence="6">
    <location>
        <begin position="367"/>
        <end position="405"/>
    </location>
</feature>
<accession>A0A5N6C3K7</accession>
<dbReference type="Gene3D" id="1.10.510.10">
    <property type="entry name" value="Transferase(Phosphotransferase) domain 1"/>
    <property type="match status" value="1"/>
</dbReference>
<feature type="compositionally biased region" description="Pro residues" evidence="6">
    <location>
        <begin position="1"/>
        <end position="13"/>
    </location>
</feature>
<keyword evidence="9" id="KW-1185">Reference proteome</keyword>
<evidence type="ECO:0000256" key="3">
    <source>
        <dbReference type="ARBA" id="ARBA00022777"/>
    </source>
</evidence>
<dbReference type="CDD" id="cd14014">
    <property type="entry name" value="STKc_PknB_like"/>
    <property type="match status" value="1"/>
</dbReference>
<dbReference type="EMBL" id="VDMA02000002">
    <property type="protein sequence ID" value="KAB8187366.1"/>
    <property type="molecule type" value="Genomic_DNA"/>
</dbReference>
<dbReference type="InterPro" id="IPR000719">
    <property type="entry name" value="Prot_kinase_dom"/>
</dbReference>
<evidence type="ECO:0000259" key="7">
    <source>
        <dbReference type="PROSITE" id="PS50011"/>
    </source>
</evidence>
<keyword evidence="2 5" id="KW-0547">Nucleotide-binding</keyword>
<evidence type="ECO:0000313" key="8">
    <source>
        <dbReference type="EMBL" id="KAB8187366.1"/>
    </source>
</evidence>
<organism evidence="8 9">
    <name type="scientific">Microbispora catharanthi</name>
    <dbReference type="NCBI Taxonomy" id="1712871"/>
    <lineage>
        <taxon>Bacteria</taxon>
        <taxon>Bacillati</taxon>
        <taxon>Actinomycetota</taxon>
        <taxon>Actinomycetes</taxon>
        <taxon>Streptosporangiales</taxon>
        <taxon>Streptosporangiaceae</taxon>
        <taxon>Microbispora</taxon>
    </lineage>
</organism>
<dbReference type="RefSeq" id="WP_139573148.1">
    <property type="nucleotide sequence ID" value="NZ_VDMA02000002.1"/>
</dbReference>
<evidence type="ECO:0000256" key="6">
    <source>
        <dbReference type="SAM" id="MobiDB-lite"/>
    </source>
</evidence>
<gene>
    <name evidence="8" type="ORF">FH610_005535</name>
</gene>